<gene>
    <name evidence="1" type="ORF">Slati_1738700</name>
</gene>
<protein>
    <submittedName>
        <fullName evidence="1">Uncharacterized protein</fullName>
    </submittedName>
</protein>
<accession>A0AAW2WXE2</accession>
<dbReference type="AlphaFoldDB" id="A0AAW2WXE2"/>
<evidence type="ECO:0000313" key="1">
    <source>
        <dbReference type="EMBL" id="KAL0446108.1"/>
    </source>
</evidence>
<dbReference type="EMBL" id="JACGWN010000006">
    <property type="protein sequence ID" value="KAL0446108.1"/>
    <property type="molecule type" value="Genomic_DNA"/>
</dbReference>
<comment type="caution">
    <text evidence="1">The sequence shown here is derived from an EMBL/GenBank/DDBJ whole genome shotgun (WGS) entry which is preliminary data.</text>
</comment>
<reference evidence="1" key="1">
    <citation type="submission" date="2020-06" db="EMBL/GenBank/DDBJ databases">
        <authorList>
            <person name="Li T."/>
            <person name="Hu X."/>
            <person name="Zhang T."/>
            <person name="Song X."/>
            <person name="Zhang H."/>
            <person name="Dai N."/>
            <person name="Sheng W."/>
            <person name="Hou X."/>
            <person name="Wei L."/>
        </authorList>
    </citation>
    <scope>NUCLEOTIDE SEQUENCE</scope>
    <source>
        <strain evidence="1">KEN1</strain>
        <tissue evidence="1">Leaf</tissue>
    </source>
</reference>
<proteinExistence type="predicted"/>
<sequence>MLAQPFYLTPYVIHLSSRDPRFSFLAFLLLTRAYLRTFCFMAFFRLPPTASSCSLSISLSLNNCLLRASLTIGVAVLRSCCANTFLPASFMSLYNSLLVICITGSVCLDGPSSLLGVSPSIST</sequence>
<name>A0AAW2WXE2_9LAMI</name>
<reference evidence="1" key="2">
    <citation type="journal article" date="2024" name="Plant">
        <title>Genomic evolution and insights into agronomic trait innovations of Sesamum species.</title>
        <authorList>
            <person name="Miao H."/>
            <person name="Wang L."/>
            <person name="Qu L."/>
            <person name="Liu H."/>
            <person name="Sun Y."/>
            <person name="Le M."/>
            <person name="Wang Q."/>
            <person name="Wei S."/>
            <person name="Zheng Y."/>
            <person name="Lin W."/>
            <person name="Duan Y."/>
            <person name="Cao H."/>
            <person name="Xiong S."/>
            <person name="Wang X."/>
            <person name="Wei L."/>
            <person name="Li C."/>
            <person name="Ma Q."/>
            <person name="Ju M."/>
            <person name="Zhao R."/>
            <person name="Li G."/>
            <person name="Mu C."/>
            <person name="Tian Q."/>
            <person name="Mei H."/>
            <person name="Zhang T."/>
            <person name="Gao T."/>
            <person name="Zhang H."/>
        </authorList>
    </citation>
    <scope>NUCLEOTIDE SEQUENCE</scope>
    <source>
        <strain evidence="1">KEN1</strain>
    </source>
</reference>
<organism evidence="1">
    <name type="scientific">Sesamum latifolium</name>
    <dbReference type="NCBI Taxonomy" id="2727402"/>
    <lineage>
        <taxon>Eukaryota</taxon>
        <taxon>Viridiplantae</taxon>
        <taxon>Streptophyta</taxon>
        <taxon>Embryophyta</taxon>
        <taxon>Tracheophyta</taxon>
        <taxon>Spermatophyta</taxon>
        <taxon>Magnoliopsida</taxon>
        <taxon>eudicotyledons</taxon>
        <taxon>Gunneridae</taxon>
        <taxon>Pentapetalae</taxon>
        <taxon>asterids</taxon>
        <taxon>lamiids</taxon>
        <taxon>Lamiales</taxon>
        <taxon>Pedaliaceae</taxon>
        <taxon>Sesamum</taxon>
    </lineage>
</organism>